<reference evidence="1" key="1">
    <citation type="submission" date="2021-06" db="EMBL/GenBank/DDBJ databases">
        <authorList>
            <person name="Kallberg Y."/>
            <person name="Tangrot J."/>
            <person name="Rosling A."/>
        </authorList>
    </citation>
    <scope>NUCLEOTIDE SEQUENCE</scope>
    <source>
        <strain evidence="1">28 12/20/2015</strain>
    </source>
</reference>
<dbReference type="Proteomes" id="UP000789366">
    <property type="component" value="Unassembled WGS sequence"/>
</dbReference>
<gene>
    <name evidence="1" type="ORF">SPELUC_LOCUS3549</name>
</gene>
<name>A0ACA9L5V3_9GLOM</name>
<accession>A0ACA9L5V3</accession>
<proteinExistence type="predicted"/>
<protein>
    <submittedName>
        <fullName evidence="1">9264_t:CDS:1</fullName>
    </submittedName>
</protein>
<organism evidence="1 2">
    <name type="scientific">Cetraspora pellucida</name>
    <dbReference type="NCBI Taxonomy" id="1433469"/>
    <lineage>
        <taxon>Eukaryota</taxon>
        <taxon>Fungi</taxon>
        <taxon>Fungi incertae sedis</taxon>
        <taxon>Mucoromycota</taxon>
        <taxon>Glomeromycotina</taxon>
        <taxon>Glomeromycetes</taxon>
        <taxon>Diversisporales</taxon>
        <taxon>Gigasporaceae</taxon>
        <taxon>Cetraspora</taxon>
    </lineage>
</organism>
<evidence type="ECO:0000313" key="1">
    <source>
        <dbReference type="EMBL" id="CAG8512640.1"/>
    </source>
</evidence>
<comment type="caution">
    <text evidence="1">The sequence shown here is derived from an EMBL/GenBank/DDBJ whole genome shotgun (WGS) entry which is preliminary data.</text>
</comment>
<evidence type="ECO:0000313" key="2">
    <source>
        <dbReference type="Proteomes" id="UP000789366"/>
    </source>
</evidence>
<keyword evidence="2" id="KW-1185">Reference proteome</keyword>
<dbReference type="EMBL" id="CAJVPW010002753">
    <property type="protein sequence ID" value="CAG8512640.1"/>
    <property type="molecule type" value="Genomic_DNA"/>
</dbReference>
<sequence length="1469" mass="170855">MTKILNTSEAIFRALKDSKVSYPEKVIIATRVWNSTDICFLNKVGFLSEWVCSTLIKSTGFSEARLGETPYLNLNYWQLFKDALEKTSDSSLQSPLYKLPLIPIFSSVVDYISSLESINNHYTDDLIEHLLETVDVCFQKLSTKKSTIFRPPIDQIVTLTLNACNLIMTINTSYDNYEMNIEYKQSKIVFLRFELFSKVISFLECSLVKSSNPKKAYNVLNGKMFNKLLHVRSFVFHLQSSGQQEDSDYIIFSKIIKSIDNIFRHGLFQQDHIIEYATLPESNKDVSDKRNDGKGLINHHDQLFDKCREIINSNDDKKRYQLSVLEVIPYWYGFFVEELRKHLEYILGAAQSESVKAAIDKRRTLEFNFFSESWTLISEDLSNLKDPNHLKLVFSLHVDLLSKVSQYNVYQIKSDEISSRQLEFLQKVADFLIFEANNIQGSLMLQQPYAESSNSCLTLGKTLLATYSKSHEMDFYIKSFWSALNDIPDDANIILKNPLFSREHLDEFANKITNYMTMTQACELINLFTTELCETYLSNFLDQKTDTKTQNKRRKLEDKGVTPLPKANQLEPRIIFIIRFLRALRITSVSRDEIEKTFQSLFDLFVFPVLSTKLNDKNEYDRDIMIYAALSLHYCLVDISPLYWEKTVTPEFTSVLDSVSSIDPKVNLFLNMVRLQYVYHSIPTIKLQHTTSEELKNDAGIIHKYISIVLSTLDYPENAEISWTGYLVDMTKENFAISNSMLIIREWLDVVANNCQIQELESIMRFIVKGFITYSMGINKGEISMESIYIQVLHSAEFFELKPLRDIFLKVYLEELSSVFKKVCDEKMIESDDDSKEMDIIIEIASKWNQQTSSVMLDSIFSCFSSLSNKQSWFNNFLTDESIQKIHRLVTLLHLFPLEYFDRWEVNCLSALILLVDKVLLVSQSQQNNITMDLLKSAILCRGLIRKFFLATTKQDDLLWKNQSYIMWWISSIYTCKHHIKTTSESQQEGIDKQFINLVQITNEAIIIITSHMLARYRENENFKIVDYLNIIIFTYSVHLDRSFDQEYLIFDLVTSDIWKFVSDFLKLGIEFSESRKSIHVTRDQGIHDAFGTLQQKVEKSSLKFITFYLDESLQKLQKVDNFMEIQVVLRQITYLEEVLKAYLMSLKYYNLNSIQQQNVNAQGAQGQFSSELDSGFGIFISKLSIEKYEEFSNNIINRLEEFPFLTQKSSMNKDLKFLIHFVDIFLRSSTHGEIVDQPQNAICILTILSFLVSRRVFSFRSIDIGLILSTVISLTSSKTNFETDEKGYQNLFEEVCHLLLKILIHCREILYSTLPAYIAIIQSMFHCFKSLEGIKPKNELQNRRYVTIWDIRLKNPLPISSANLFTRLLTMISQKDSLNKSHKKKVISTRPFIKHVPCLIAEYLKVQIEGFLEPAIKESLRPGVYALLDLCDKRERDMIMVTLDYAGKSLLKTLWTEYNKDWKYVGRG</sequence>